<comment type="catalytic activity">
    <reaction evidence="1">
        <text>[HPr protein]-L-serine + ATP = [HPr protein]-O-phospho-L-serine + ADP + H(+)</text>
        <dbReference type="Rhea" id="RHEA:46600"/>
        <dbReference type="Rhea" id="RHEA-COMP:11602"/>
        <dbReference type="Rhea" id="RHEA-COMP:11603"/>
        <dbReference type="ChEBI" id="CHEBI:15378"/>
        <dbReference type="ChEBI" id="CHEBI:29999"/>
        <dbReference type="ChEBI" id="CHEBI:30616"/>
        <dbReference type="ChEBI" id="CHEBI:83421"/>
        <dbReference type="ChEBI" id="CHEBI:456216"/>
    </reaction>
</comment>
<accession>A0ABU7MLZ1</accession>
<dbReference type="SUPFAM" id="SSF53795">
    <property type="entry name" value="PEP carboxykinase-like"/>
    <property type="match status" value="1"/>
</dbReference>
<dbReference type="InterPro" id="IPR011126">
    <property type="entry name" value="Hpr_kin/Pase_Hpr_N"/>
</dbReference>
<name>A0ABU7MLZ1_9BACT</name>
<evidence type="ECO:0000256" key="1">
    <source>
        <dbReference type="ARBA" id="ARBA00001120"/>
    </source>
</evidence>
<keyword evidence="8" id="KW-0511">Multifunctional enzyme</keyword>
<dbReference type="InterPro" id="IPR028979">
    <property type="entry name" value="Ser_kin/Pase_Hpr-like_N_sf"/>
</dbReference>
<dbReference type="InterPro" id="IPR003755">
    <property type="entry name" value="HPr(Ser)_kin/Pase"/>
</dbReference>
<feature type="domain" description="HPr(Ser) kinase/phosphorylase N-terminal" evidence="10">
    <location>
        <begin position="8"/>
        <end position="133"/>
    </location>
</feature>
<dbReference type="Pfam" id="PF02603">
    <property type="entry name" value="Hpr_kinase_N"/>
    <property type="match status" value="1"/>
</dbReference>
<evidence type="ECO:0000259" key="10">
    <source>
        <dbReference type="Pfam" id="PF02603"/>
    </source>
</evidence>
<feature type="domain" description="HPr kinase/phosphorylase C-terminal" evidence="11">
    <location>
        <begin position="139"/>
        <end position="303"/>
    </location>
</feature>
<evidence type="ECO:0000256" key="2">
    <source>
        <dbReference type="ARBA" id="ARBA00006883"/>
    </source>
</evidence>
<dbReference type="Proteomes" id="UP001344817">
    <property type="component" value="Unassembled WGS sequence"/>
</dbReference>
<dbReference type="RefSeq" id="WP_330500931.1">
    <property type="nucleotide sequence ID" value="NZ_JAZDWZ010000009.1"/>
</dbReference>
<dbReference type="InterPro" id="IPR027417">
    <property type="entry name" value="P-loop_NTPase"/>
</dbReference>
<evidence type="ECO:0000256" key="3">
    <source>
        <dbReference type="ARBA" id="ARBA00022527"/>
    </source>
</evidence>
<comment type="similarity">
    <text evidence="2">Belongs to the HPrK/P family.</text>
</comment>
<evidence type="ECO:0000256" key="8">
    <source>
        <dbReference type="ARBA" id="ARBA00023268"/>
    </source>
</evidence>
<dbReference type="Pfam" id="PF07475">
    <property type="entry name" value="Hpr_kinase_C"/>
    <property type="match status" value="1"/>
</dbReference>
<evidence type="ECO:0000256" key="5">
    <source>
        <dbReference type="ARBA" id="ARBA00022741"/>
    </source>
</evidence>
<dbReference type="NCBIfam" id="TIGR00679">
    <property type="entry name" value="hpr-ser"/>
    <property type="match status" value="1"/>
</dbReference>
<keyword evidence="13" id="KW-1185">Reference proteome</keyword>
<dbReference type="GO" id="GO:0016301">
    <property type="term" value="F:kinase activity"/>
    <property type="evidence" value="ECO:0007669"/>
    <property type="project" value="UniProtKB-KW"/>
</dbReference>
<keyword evidence="3" id="KW-0723">Serine/threonine-protein kinase</keyword>
<evidence type="ECO:0000259" key="11">
    <source>
        <dbReference type="Pfam" id="PF07475"/>
    </source>
</evidence>
<comment type="catalytic activity">
    <reaction evidence="9">
        <text>[HPr protein]-O-phospho-L-serine + phosphate + H(+) = [HPr protein]-L-serine + diphosphate</text>
        <dbReference type="Rhea" id="RHEA:46604"/>
        <dbReference type="Rhea" id="RHEA-COMP:11602"/>
        <dbReference type="Rhea" id="RHEA-COMP:11603"/>
        <dbReference type="ChEBI" id="CHEBI:15378"/>
        <dbReference type="ChEBI" id="CHEBI:29999"/>
        <dbReference type="ChEBI" id="CHEBI:33019"/>
        <dbReference type="ChEBI" id="CHEBI:43474"/>
        <dbReference type="ChEBI" id="CHEBI:83421"/>
    </reaction>
</comment>
<dbReference type="PANTHER" id="PTHR30305">
    <property type="entry name" value="PROTEIN YJDM-RELATED"/>
    <property type="match status" value="1"/>
</dbReference>
<reference evidence="12" key="1">
    <citation type="submission" date="2024-01" db="EMBL/GenBank/DDBJ databases">
        <title>Genome sequence of Mycoplasma ciconiae type strain DSM 25251.</title>
        <authorList>
            <person name="Spergser J."/>
        </authorList>
    </citation>
    <scope>NUCLEOTIDE SEQUENCE [LARGE SCALE GENOMIC DNA]</scope>
    <source>
        <strain evidence="12">DSM 25251</strain>
    </source>
</reference>
<evidence type="ECO:0000256" key="4">
    <source>
        <dbReference type="ARBA" id="ARBA00022679"/>
    </source>
</evidence>
<dbReference type="Gene3D" id="3.40.50.300">
    <property type="entry name" value="P-loop containing nucleotide triphosphate hydrolases"/>
    <property type="match status" value="1"/>
</dbReference>
<comment type="caution">
    <text evidence="12">The sequence shown here is derived from an EMBL/GenBank/DDBJ whole genome shotgun (WGS) entry which is preliminary data.</text>
</comment>
<keyword evidence="4" id="KW-0808">Transferase</keyword>
<dbReference type="InterPro" id="IPR011104">
    <property type="entry name" value="Hpr_kin/Pase_C"/>
</dbReference>
<evidence type="ECO:0000313" key="13">
    <source>
        <dbReference type="Proteomes" id="UP001344817"/>
    </source>
</evidence>
<dbReference type="PANTHER" id="PTHR30305:SF1">
    <property type="entry name" value="HPR KINASE_PHOSPHORYLASE"/>
    <property type="match status" value="1"/>
</dbReference>
<keyword evidence="7" id="KW-0067">ATP-binding</keyword>
<evidence type="ECO:0000256" key="9">
    <source>
        <dbReference type="ARBA" id="ARBA00047657"/>
    </source>
</evidence>
<evidence type="ECO:0000313" key="12">
    <source>
        <dbReference type="EMBL" id="MEE3928518.1"/>
    </source>
</evidence>
<gene>
    <name evidence="12" type="primary">hprK</name>
    <name evidence="12" type="ORF">V2E24_02925</name>
</gene>
<dbReference type="Gene3D" id="3.40.1390.20">
    <property type="entry name" value="HprK N-terminal domain-like"/>
    <property type="match status" value="1"/>
</dbReference>
<protein>
    <submittedName>
        <fullName evidence="12">HPr(Ser) kinase/phosphatase</fullName>
    </submittedName>
</protein>
<keyword evidence="5" id="KW-0547">Nucleotide-binding</keyword>
<organism evidence="12 13">
    <name type="scientific">Mycoplasmopsis ciconiae</name>
    <dbReference type="NCBI Taxonomy" id="561067"/>
    <lineage>
        <taxon>Bacteria</taxon>
        <taxon>Bacillati</taxon>
        <taxon>Mycoplasmatota</taxon>
        <taxon>Mycoplasmoidales</taxon>
        <taxon>Metamycoplasmataceae</taxon>
        <taxon>Mycoplasmopsis</taxon>
    </lineage>
</organism>
<dbReference type="CDD" id="cd01918">
    <property type="entry name" value="HprK_C"/>
    <property type="match status" value="1"/>
</dbReference>
<evidence type="ECO:0000256" key="7">
    <source>
        <dbReference type="ARBA" id="ARBA00022840"/>
    </source>
</evidence>
<sequence>MNNKKINSKKVIERFNLEIINDSPSLNYLDIQSPAIKRVGLELAQLVPNSRANLNIIAWGTTESKWFMNIGKENAIKAIDFVFSQKPPLVILSKGVTNTVRKWIVSVANKYNIPIAAVNTNSSSVTTTIGSYLNSFYLEEVQVHGCLVLIGGIGVLIIGPSGSGKSEATLDLIQRGHVFISDDAVLIKNLGDRFIGRSPEITRNFLEVRGLGIIDVKYTYGINSVASNCSIRLVVELVNKEYQNQLDRLGINFLEFPILGSSIKKIQIPLKDGGNTASLIEAAVSAYLARHEGQNLIEEIERRRKEEK</sequence>
<dbReference type="SUPFAM" id="SSF75138">
    <property type="entry name" value="HprK N-terminal domain-like"/>
    <property type="match status" value="1"/>
</dbReference>
<evidence type="ECO:0000256" key="6">
    <source>
        <dbReference type="ARBA" id="ARBA00022777"/>
    </source>
</evidence>
<keyword evidence="6 12" id="KW-0418">Kinase</keyword>
<dbReference type="EMBL" id="JAZDWZ010000009">
    <property type="protein sequence ID" value="MEE3928518.1"/>
    <property type="molecule type" value="Genomic_DNA"/>
</dbReference>
<proteinExistence type="inferred from homology"/>